<protein>
    <submittedName>
        <fullName evidence="2">Uncharacterized protein</fullName>
    </submittedName>
</protein>
<feature type="compositionally biased region" description="Basic and acidic residues" evidence="1">
    <location>
        <begin position="11"/>
        <end position="20"/>
    </location>
</feature>
<dbReference type="AlphaFoldDB" id="A0A9P4PPM5"/>
<name>A0A9P4PPM5_9PLEO</name>
<evidence type="ECO:0000313" key="2">
    <source>
        <dbReference type="EMBL" id="KAF2447930.1"/>
    </source>
</evidence>
<dbReference type="OrthoDB" id="5428055at2759"/>
<sequence>MAPQPRRSQPHHVDDPWDKFTRRNDQAHEAEDWRLCSSQHSVSEIIKRFMERGYTRLTGPIPHQRRVLKEFLEETISKLPSGSARSIEIDVRHSVFSTGIAGLLEDRHDHTRCANIAGSRCTGEITCSGNMTASKLYDSLHEQRSSLDRMAERRVLFLPDLTSATAIVLASAVALRSTIPVRNMMHRYLTRDCIFSAATVRNHQSEPIHYNESTIF</sequence>
<organism evidence="2 3">
    <name type="scientific">Karstenula rhodostoma CBS 690.94</name>
    <dbReference type="NCBI Taxonomy" id="1392251"/>
    <lineage>
        <taxon>Eukaryota</taxon>
        <taxon>Fungi</taxon>
        <taxon>Dikarya</taxon>
        <taxon>Ascomycota</taxon>
        <taxon>Pezizomycotina</taxon>
        <taxon>Dothideomycetes</taxon>
        <taxon>Pleosporomycetidae</taxon>
        <taxon>Pleosporales</taxon>
        <taxon>Massarineae</taxon>
        <taxon>Didymosphaeriaceae</taxon>
        <taxon>Karstenula</taxon>
    </lineage>
</organism>
<keyword evidence="3" id="KW-1185">Reference proteome</keyword>
<evidence type="ECO:0000313" key="3">
    <source>
        <dbReference type="Proteomes" id="UP000799764"/>
    </source>
</evidence>
<comment type="caution">
    <text evidence="2">The sequence shown here is derived from an EMBL/GenBank/DDBJ whole genome shotgun (WGS) entry which is preliminary data.</text>
</comment>
<feature type="region of interest" description="Disordered" evidence="1">
    <location>
        <begin position="1"/>
        <end position="20"/>
    </location>
</feature>
<dbReference type="Proteomes" id="UP000799764">
    <property type="component" value="Unassembled WGS sequence"/>
</dbReference>
<evidence type="ECO:0000256" key="1">
    <source>
        <dbReference type="SAM" id="MobiDB-lite"/>
    </source>
</evidence>
<reference evidence="2" key="1">
    <citation type="journal article" date="2020" name="Stud. Mycol.">
        <title>101 Dothideomycetes genomes: a test case for predicting lifestyles and emergence of pathogens.</title>
        <authorList>
            <person name="Haridas S."/>
            <person name="Albert R."/>
            <person name="Binder M."/>
            <person name="Bloem J."/>
            <person name="Labutti K."/>
            <person name="Salamov A."/>
            <person name="Andreopoulos B."/>
            <person name="Baker S."/>
            <person name="Barry K."/>
            <person name="Bills G."/>
            <person name="Bluhm B."/>
            <person name="Cannon C."/>
            <person name="Castanera R."/>
            <person name="Culley D."/>
            <person name="Daum C."/>
            <person name="Ezra D."/>
            <person name="Gonzalez J."/>
            <person name="Henrissat B."/>
            <person name="Kuo A."/>
            <person name="Liang C."/>
            <person name="Lipzen A."/>
            <person name="Lutzoni F."/>
            <person name="Magnuson J."/>
            <person name="Mondo S."/>
            <person name="Nolan M."/>
            <person name="Ohm R."/>
            <person name="Pangilinan J."/>
            <person name="Park H.-J."/>
            <person name="Ramirez L."/>
            <person name="Alfaro M."/>
            <person name="Sun H."/>
            <person name="Tritt A."/>
            <person name="Yoshinaga Y."/>
            <person name="Zwiers L.-H."/>
            <person name="Turgeon B."/>
            <person name="Goodwin S."/>
            <person name="Spatafora J."/>
            <person name="Crous P."/>
            <person name="Grigoriev I."/>
        </authorList>
    </citation>
    <scope>NUCLEOTIDE SEQUENCE</scope>
    <source>
        <strain evidence="2">CBS 690.94</strain>
    </source>
</reference>
<proteinExistence type="predicted"/>
<accession>A0A9P4PPM5</accession>
<gene>
    <name evidence="2" type="ORF">P171DRAFT_234801</name>
</gene>
<dbReference type="EMBL" id="MU001496">
    <property type="protein sequence ID" value="KAF2447930.1"/>
    <property type="molecule type" value="Genomic_DNA"/>
</dbReference>